<evidence type="ECO:0000313" key="2">
    <source>
        <dbReference type="Proteomes" id="UP000199331"/>
    </source>
</evidence>
<dbReference type="EMBL" id="FOWZ01000001">
    <property type="protein sequence ID" value="SFO81544.1"/>
    <property type="molecule type" value="Genomic_DNA"/>
</dbReference>
<gene>
    <name evidence="1" type="ORF">SAMN04488060_0008</name>
</gene>
<dbReference type="AlphaFoldDB" id="A0A1I5K8Y1"/>
<name>A0A1I5K8Y1_9SPHN</name>
<organism evidence="1 2">
    <name type="scientific">Qipengyuania nanhaisediminis</name>
    <dbReference type="NCBI Taxonomy" id="604088"/>
    <lineage>
        <taxon>Bacteria</taxon>
        <taxon>Pseudomonadati</taxon>
        <taxon>Pseudomonadota</taxon>
        <taxon>Alphaproteobacteria</taxon>
        <taxon>Sphingomonadales</taxon>
        <taxon>Erythrobacteraceae</taxon>
        <taxon>Qipengyuania</taxon>
    </lineage>
</organism>
<dbReference type="Proteomes" id="UP000199331">
    <property type="component" value="Unassembled WGS sequence"/>
</dbReference>
<reference evidence="2" key="1">
    <citation type="submission" date="2016-10" db="EMBL/GenBank/DDBJ databases">
        <authorList>
            <person name="Varghese N."/>
            <person name="Submissions S."/>
        </authorList>
    </citation>
    <scope>NUCLEOTIDE SEQUENCE [LARGE SCALE GENOMIC DNA]</scope>
    <source>
        <strain evidence="2">CGMCC 1.7715</strain>
    </source>
</reference>
<evidence type="ECO:0000313" key="1">
    <source>
        <dbReference type="EMBL" id="SFO81544.1"/>
    </source>
</evidence>
<evidence type="ECO:0008006" key="3">
    <source>
        <dbReference type="Google" id="ProtNLM"/>
    </source>
</evidence>
<sequence>MGLVLRYIVEHASGRCDYRRYFPTALVPFVPGELKLVKRSLGKVDDPDFDRLHREAAREYERLAKMAQKARDKAYDALDAPTIAWLAETFVAEELEADEEARWDTEERELYRRTAKDLEQREAAATASWHPDDPLRWASKTREAASWSLDHRRGLRAAGDLEGIVRSLQVEAELLLEAHGFVIAPSDVHAMQNLCRALNDASIKAAEAKLDRLDGEEVLTPATPTRPVEVADKPHTAKTKVSLMETFEGYAAKPDMTPGVRDEWRRYVARLVEWLGHDDATRLTADDLLAWKNELLSETTRTGRLRDPVTVRDKYITSVKATLNWAVQERLAALPKAEGPLSRRPGGHECPILGGKRTIQIWLLKGVLRHCQPRARIPIRFPSRRECRSAGFRAARWRCCRSSHAAGRIRHASLAPATRPRSRAGPCAVRPPCCRRQDAM</sequence>
<accession>A0A1I5K8Y1</accession>
<proteinExistence type="predicted"/>
<protein>
    <recommendedName>
        <fullName evidence="3">Core-binding (CB) domain-containing protein</fullName>
    </recommendedName>
</protein>
<keyword evidence="2" id="KW-1185">Reference proteome</keyword>